<accession>A0A820K1Q5</accession>
<evidence type="ECO:0000256" key="1">
    <source>
        <dbReference type="ARBA" id="ARBA00022729"/>
    </source>
</evidence>
<evidence type="ECO:0000313" key="3">
    <source>
        <dbReference type="Proteomes" id="UP000663868"/>
    </source>
</evidence>
<dbReference type="InterPro" id="IPR013517">
    <property type="entry name" value="FG-GAP"/>
</dbReference>
<gene>
    <name evidence="2" type="ORF">KXQ929_LOCUS47395</name>
</gene>
<dbReference type="Gene3D" id="2.30.30.100">
    <property type="match status" value="1"/>
</dbReference>
<dbReference type="PANTHER" id="PTHR46580">
    <property type="entry name" value="SENSOR KINASE-RELATED"/>
    <property type="match status" value="1"/>
</dbReference>
<keyword evidence="1" id="KW-0732">Signal</keyword>
<sequence length="297" mass="33066">IKYFLGYDSIPYDLSIEDVNQDNYLDLIIVNYGTSNISILFGSTNKTFLNQTSYSTNHLSNPISIIVKDINNDNYFVMIILTEYVSVDGYIIILFGYNNLTFINKYKYSTGDNSFPFTMTLVDFNNDNYFDIAVANTGTNNIVIFFGFGNGIFTKQTSYSVGNSTMPYYIIAADFNNDNISDLVVSCLGNDEIVLFLGYKNGTFQLSKRYSTGFGSKPYGLTVADLDNNKQLEVIVSLWGSGDIDILSLYDAAIFSTEIVYSTDLTLKSSSLSIADFNNDNLTDIIVANSATDDLII</sequence>
<dbReference type="AlphaFoldDB" id="A0A820K1Q5"/>
<dbReference type="Proteomes" id="UP000663868">
    <property type="component" value="Unassembled WGS sequence"/>
</dbReference>
<organism evidence="2 3">
    <name type="scientific">Adineta steineri</name>
    <dbReference type="NCBI Taxonomy" id="433720"/>
    <lineage>
        <taxon>Eukaryota</taxon>
        <taxon>Metazoa</taxon>
        <taxon>Spiralia</taxon>
        <taxon>Gnathifera</taxon>
        <taxon>Rotifera</taxon>
        <taxon>Eurotatoria</taxon>
        <taxon>Bdelloidea</taxon>
        <taxon>Adinetida</taxon>
        <taxon>Adinetidae</taxon>
        <taxon>Adineta</taxon>
    </lineage>
</organism>
<feature type="non-terminal residue" evidence="2">
    <location>
        <position position="297"/>
    </location>
</feature>
<dbReference type="InterPro" id="IPR028994">
    <property type="entry name" value="Integrin_alpha_N"/>
</dbReference>
<comment type="caution">
    <text evidence="2">The sequence shown here is derived from an EMBL/GenBank/DDBJ whole genome shotgun (WGS) entry which is preliminary data.</text>
</comment>
<proteinExistence type="predicted"/>
<dbReference type="Gene3D" id="2.130.10.130">
    <property type="entry name" value="Integrin alpha, N-terminal"/>
    <property type="match status" value="1"/>
</dbReference>
<dbReference type="EMBL" id="CAJOBB010017050">
    <property type="protein sequence ID" value="CAF4335101.1"/>
    <property type="molecule type" value="Genomic_DNA"/>
</dbReference>
<dbReference type="SUPFAM" id="SSF69318">
    <property type="entry name" value="Integrin alpha N-terminal domain"/>
    <property type="match status" value="1"/>
</dbReference>
<dbReference type="Pfam" id="PF13517">
    <property type="entry name" value="FG-GAP_3"/>
    <property type="match status" value="2"/>
</dbReference>
<reference evidence="2" key="1">
    <citation type="submission" date="2021-02" db="EMBL/GenBank/DDBJ databases">
        <authorList>
            <person name="Nowell W R."/>
        </authorList>
    </citation>
    <scope>NUCLEOTIDE SEQUENCE</scope>
</reference>
<evidence type="ECO:0000313" key="2">
    <source>
        <dbReference type="EMBL" id="CAF4335101.1"/>
    </source>
</evidence>
<feature type="non-terminal residue" evidence="2">
    <location>
        <position position="1"/>
    </location>
</feature>
<dbReference type="PANTHER" id="PTHR46580:SF4">
    <property type="entry name" value="ATP_GTP-BINDING PROTEIN"/>
    <property type="match status" value="1"/>
</dbReference>
<name>A0A820K1Q5_9BILA</name>
<evidence type="ECO:0008006" key="4">
    <source>
        <dbReference type="Google" id="ProtNLM"/>
    </source>
</evidence>
<protein>
    <recommendedName>
        <fullName evidence="4">VCBS repeat-containing protein</fullName>
    </recommendedName>
</protein>